<dbReference type="InterPro" id="IPR052927">
    <property type="entry name" value="DCC_oxidoreductase"/>
</dbReference>
<comment type="caution">
    <text evidence="1">The sequence shown here is derived from an EMBL/GenBank/DDBJ whole genome shotgun (WGS) entry which is preliminary data.</text>
</comment>
<dbReference type="EMBL" id="JACGXL010000002">
    <property type="protein sequence ID" value="MBA8887314.1"/>
    <property type="molecule type" value="Genomic_DNA"/>
</dbReference>
<gene>
    <name evidence="1" type="ORF">FHW12_001528</name>
</gene>
<dbReference type="Proteomes" id="UP000550401">
    <property type="component" value="Unassembled WGS sequence"/>
</dbReference>
<dbReference type="PANTHER" id="PTHR33639">
    <property type="entry name" value="THIOL-DISULFIDE OXIDOREDUCTASE DCC"/>
    <property type="match status" value="1"/>
</dbReference>
<dbReference type="RefSeq" id="WP_182530397.1">
    <property type="nucleotide sequence ID" value="NZ_JACGXL010000002.1"/>
</dbReference>
<evidence type="ECO:0000313" key="2">
    <source>
        <dbReference type="Proteomes" id="UP000550401"/>
    </source>
</evidence>
<proteinExistence type="predicted"/>
<sequence>MEKTTATGDPPPATENASAGEAILVYDGVCLLCSRWVRFVLARDHAARYRFASMQSGHGRALLREHGLDPDDPNSLLLLERGRASTDSDAILRVLDGFGGAWRATRLLRLVPRRLRDPAYRWLARHRYRWFGRSEACWLPEPDHAARFLD</sequence>
<dbReference type="InterPro" id="IPR007263">
    <property type="entry name" value="DCC1-like"/>
</dbReference>
<dbReference type="PANTHER" id="PTHR33639:SF2">
    <property type="entry name" value="DUF393 DOMAIN-CONTAINING PROTEIN"/>
    <property type="match status" value="1"/>
</dbReference>
<evidence type="ECO:0000313" key="1">
    <source>
        <dbReference type="EMBL" id="MBA8887314.1"/>
    </source>
</evidence>
<dbReference type="Pfam" id="PF04134">
    <property type="entry name" value="DCC1-like"/>
    <property type="match status" value="1"/>
</dbReference>
<keyword evidence="2" id="KW-1185">Reference proteome</keyword>
<protein>
    <submittedName>
        <fullName evidence="1">Putative DCC family thiol-disulfide oxidoreductase YuxK</fullName>
    </submittedName>
</protein>
<reference evidence="1 2" key="1">
    <citation type="submission" date="2020-07" db="EMBL/GenBank/DDBJ databases">
        <title>Genomic Encyclopedia of Type Strains, Phase IV (KMG-V): Genome sequencing to study the core and pangenomes of soil and plant-associated prokaryotes.</title>
        <authorList>
            <person name="Whitman W."/>
        </authorList>
    </citation>
    <scope>NUCLEOTIDE SEQUENCE [LARGE SCALE GENOMIC DNA]</scope>
    <source>
        <strain evidence="1 2">RH2WT43</strain>
    </source>
</reference>
<dbReference type="AlphaFoldDB" id="A0A839F4X0"/>
<organism evidence="1 2">
    <name type="scientific">Dokdonella fugitiva</name>
    <dbReference type="NCBI Taxonomy" id="328517"/>
    <lineage>
        <taxon>Bacteria</taxon>
        <taxon>Pseudomonadati</taxon>
        <taxon>Pseudomonadota</taxon>
        <taxon>Gammaproteobacteria</taxon>
        <taxon>Lysobacterales</taxon>
        <taxon>Rhodanobacteraceae</taxon>
        <taxon>Dokdonella</taxon>
    </lineage>
</organism>
<accession>A0A839F4X0</accession>
<name>A0A839F4X0_9GAMM</name>
<dbReference type="GO" id="GO:0015035">
    <property type="term" value="F:protein-disulfide reductase activity"/>
    <property type="evidence" value="ECO:0007669"/>
    <property type="project" value="InterPro"/>
</dbReference>